<keyword evidence="2" id="KW-1185">Reference proteome</keyword>
<dbReference type="KEGG" id="suam:BOO69_01870"/>
<evidence type="ECO:0000313" key="2">
    <source>
        <dbReference type="Proteomes" id="UP000181897"/>
    </source>
</evidence>
<dbReference type="PANTHER" id="PTHR30565">
    <property type="entry name" value="PROTEIN YCIF"/>
    <property type="match status" value="1"/>
</dbReference>
<dbReference type="RefSeq" id="WP_071969792.1">
    <property type="nucleotide sequence ID" value="NZ_CP018076.1"/>
</dbReference>
<dbReference type="PANTHER" id="PTHR30565:SF9">
    <property type="entry name" value="PROTEIN YCIF"/>
    <property type="match status" value="1"/>
</dbReference>
<accession>A0A1J0WDA0</accession>
<name>A0A1J0WDA0_9RHOB</name>
<dbReference type="EMBL" id="CP018076">
    <property type="protein sequence ID" value="APE42297.1"/>
    <property type="molecule type" value="Genomic_DNA"/>
</dbReference>
<protein>
    <submittedName>
        <fullName evidence="1">Uncharacterized protein</fullName>
    </submittedName>
</protein>
<dbReference type="InterPro" id="IPR010287">
    <property type="entry name" value="DUF892_YciF-like"/>
</dbReference>
<dbReference type="OrthoDB" id="9795056at2"/>
<dbReference type="Proteomes" id="UP000181897">
    <property type="component" value="Chromosome"/>
</dbReference>
<dbReference type="InterPro" id="IPR047114">
    <property type="entry name" value="YciF"/>
</dbReference>
<dbReference type="Pfam" id="PF05974">
    <property type="entry name" value="DUF892"/>
    <property type="match status" value="1"/>
</dbReference>
<dbReference type="InterPro" id="IPR009078">
    <property type="entry name" value="Ferritin-like_SF"/>
</dbReference>
<dbReference type="STRING" id="1917485.BOO69_01870"/>
<organism evidence="1 2">
    <name type="scientific">Sulfitobacter alexandrii</name>
    <dbReference type="NCBI Taxonomy" id="1917485"/>
    <lineage>
        <taxon>Bacteria</taxon>
        <taxon>Pseudomonadati</taxon>
        <taxon>Pseudomonadota</taxon>
        <taxon>Alphaproteobacteria</taxon>
        <taxon>Rhodobacterales</taxon>
        <taxon>Roseobacteraceae</taxon>
        <taxon>Sulfitobacter</taxon>
    </lineage>
</organism>
<dbReference type="Gene3D" id="1.20.1260.10">
    <property type="match status" value="1"/>
</dbReference>
<sequence length="165" mass="17986">MTLKNLHEVYHDQLQDLYSACKQSLEATTELGRAAKDKELSEALIAGTNGISAGMDQIKSICAEHDIDPEGEHCKGMAGLVTEARAHALKADFDNDETRDAVIITQYQRMVHYALAGYGAVVAFANRLELDEEGAILQKLLDETYDGDRRMTDIAMNGGVNKAAA</sequence>
<dbReference type="InterPro" id="IPR012347">
    <property type="entry name" value="Ferritin-like"/>
</dbReference>
<reference evidence="1 2" key="1">
    <citation type="submission" date="2016-11" db="EMBL/GenBank/DDBJ databases">
        <title>Complete genome sequence of Sulfitobacter sp. AM1-D1, a toxic bacteria associated with marine dinoflagellate Alexandrium minutum in East China Sea.</title>
        <authorList>
            <person name="Yang Q."/>
            <person name="Zhang X."/>
            <person name="Tian X."/>
        </authorList>
    </citation>
    <scope>NUCLEOTIDE SEQUENCE [LARGE SCALE GENOMIC DNA]</scope>
    <source>
        <strain evidence="1 2">AM1-D1</strain>
    </source>
</reference>
<dbReference type="SUPFAM" id="SSF47240">
    <property type="entry name" value="Ferritin-like"/>
    <property type="match status" value="1"/>
</dbReference>
<gene>
    <name evidence="1" type="ORF">BOO69_01870</name>
</gene>
<dbReference type="AlphaFoldDB" id="A0A1J0WDA0"/>
<proteinExistence type="predicted"/>
<evidence type="ECO:0000313" key="1">
    <source>
        <dbReference type="EMBL" id="APE42297.1"/>
    </source>
</evidence>